<gene>
    <name evidence="3" type="ORF">K9W46_11550</name>
</gene>
<evidence type="ECO:0000313" key="3">
    <source>
        <dbReference type="EMBL" id="UJG44988.1"/>
    </source>
</evidence>
<dbReference type="SMART" id="SM00175">
    <property type="entry name" value="RAB"/>
    <property type="match status" value="1"/>
</dbReference>
<dbReference type="FunFam" id="3.40.50.300:FF:001329">
    <property type="entry name" value="Small GTP-binding protein, putative"/>
    <property type="match status" value="1"/>
</dbReference>
<keyword evidence="2" id="KW-0342">GTP-binding</keyword>
<dbReference type="GO" id="GO:0003924">
    <property type="term" value="F:GTPase activity"/>
    <property type="evidence" value="ECO:0007669"/>
    <property type="project" value="InterPro"/>
</dbReference>
<dbReference type="SMART" id="SM00176">
    <property type="entry name" value="RAN"/>
    <property type="match status" value="1"/>
</dbReference>
<dbReference type="AlphaFoldDB" id="A0A9Y1BTK7"/>
<dbReference type="InterPro" id="IPR005225">
    <property type="entry name" value="Small_GTP-bd"/>
</dbReference>
<evidence type="ECO:0000256" key="1">
    <source>
        <dbReference type="ARBA" id="ARBA00022741"/>
    </source>
</evidence>
<dbReference type="Pfam" id="PF00071">
    <property type="entry name" value="Ras"/>
    <property type="match status" value="1"/>
</dbReference>
<protein>
    <submittedName>
        <fullName evidence="3">GTP-binding protein</fullName>
    </submittedName>
</protein>
<dbReference type="SMART" id="SM00173">
    <property type="entry name" value="RAS"/>
    <property type="match status" value="1"/>
</dbReference>
<dbReference type="CDD" id="cd00154">
    <property type="entry name" value="Rab"/>
    <property type="match status" value="1"/>
</dbReference>
<evidence type="ECO:0000256" key="2">
    <source>
        <dbReference type="ARBA" id="ARBA00023134"/>
    </source>
</evidence>
<keyword evidence="1" id="KW-0547">Nucleotide-binding</keyword>
<dbReference type="Proteomes" id="UP001200513">
    <property type="component" value="Chromosome"/>
</dbReference>
<dbReference type="PRINTS" id="PR00449">
    <property type="entry name" value="RASTRNSFRMNG"/>
</dbReference>
<dbReference type="InterPro" id="IPR050227">
    <property type="entry name" value="Rab"/>
</dbReference>
<dbReference type="NCBIfam" id="TIGR00231">
    <property type="entry name" value="small_GTP"/>
    <property type="match status" value="1"/>
</dbReference>
<name>A0A9Y1BTK7_9ARCH</name>
<proteinExistence type="predicted"/>
<dbReference type="InterPro" id="IPR001806">
    <property type="entry name" value="Small_GTPase"/>
</dbReference>
<dbReference type="InterPro" id="IPR027417">
    <property type="entry name" value="P-loop_NTPase"/>
</dbReference>
<dbReference type="EMBL" id="CP084167">
    <property type="protein sequence ID" value="UJG44988.1"/>
    <property type="molecule type" value="Genomic_DNA"/>
</dbReference>
<reference evidence="3" key="1">
    <citation type="journal article" date="2022" name="Nat. Microbiol.">
        <title>Unique mobile elements and scalable gene flow at the prokaryote-eukaryote boundary revealed by circularized Asgard archaea genomes.</title>
        <authorList>
            <person name="Wu F."/>
            <person name="Speth D.R."/>
            <person name="Philosof A."/>
            <person name="Cremiere A."/>
            <person name="Narayanan A."/>
            <person name="Barco R.A."/>
            <person name="Connon S.A."/>
            <person name="Amend J.P."/>
            <person name="Antoshechkin I.A."/>
            <person name="Orphan V.J."/>
        </authorList>
    </citation>
    <scope>NUCLEOTIDE SEQUENCE</scope>
    <source>
        <strain evidence="3">PR6</strain>
    </source>
</reference>
<dbReference type="SUPFAM" id="SSF52540">
    <property type="entry name" value="P-loop containing nucleoside triphosphate hydrolases"/>
    <property type="match status" value="1"/>
</dbReference>
<sequence length="244" mass="28253">MSLEPKRAYKIVLIGDPEVGKTSIRRRYMGKTFKGEYLKTIGADFAAQKVEIEDEVVLLTIWDLAGQTIFHGMRSSFYQGCKSALVVFDITNIESLNNVEKWTEEAVTYAKSSLQEIYLIGNKIDLKKERVVTKAQIDEKVKQLESLVNFPIRVYETSALTGENIQSLFMDLSRRLIISDNVKFEEEIGTKRLHDTKKEKRKEEIGTVDYKSKEDLKEIISHIELHIEKINDFITLLKKRLDRM</sequence>
<dbReference type="PANTHER" id="PTHR47977">
    <property type="entry name" value="RAS-RELATED PROTEIN RAB"/>
    <property type="match status" value="1"/>
</dbReference>
<dbReference type="Gene3D" id="3.40.50.300">
    <property type="entry name" value="P-loop containing nucleotide triphosphate hydrolases"/>
    <property type="match status" value="1"/>
</dbReference>
<dbReference type="GO" id="GO:0005525">
    <property type="term" value="F:GTP binding"/>
    <property type="evidence" value="ECO:0007669"/>
    <property type="project" value="UniProtKB-KW"/>
</dbReference>
<accession>A0A9Y1BTK7</accession>
<dbReference type="SMART" id="SM00174">
    <property type="entry name" value="RHO"/>
    <property type="match status" value="1"/>
</dbReference>
<organism evidence="3">
    <name type="scientific">Candidatus Heimdallarchaeum endolithica</name>
    <dbReference type="NCBI Taxonomy" id="2876572"/>
    <lineage>
        <taxon>Archaea</taxon>
        <taxon>Promethearchaeati</taxon>
        <taxon>Candidatus Heimdallarchaeota</taxon>
        <taxon>Candidatus Heimdallarchaeia (ex Rinke et al. 2021) (nom. nud.)</taxon>
        <taxon>Candidatus Heimdallarchaeales</taxon>
        <taxon>Candidatus Heimdallarchaeaceae</taxon>
        <taxon>Candidatus Heimdallarchaeum</taxon>
    </lineage>
</organism>